<evidence type="ECO:0000313" key="2">
    <source>
        <dbReference type="Proteomes" id="UP000192940"/>
    </source>
</evidence>
<dbReference type="STRING" id="1313296.SAMN05661091_1622"/>
<dbReference type="AlphaFoldDB" id="A0A1X7H2Y1"/>
<name>A0A1X7H2Y1_9BACL</name>
<accession>A0A1X7H2Y1</accession>
<keyword evidence="2" id="KW-1185">Reference proteome</keyword>
<dbReference type="EMBL" id="LT840184">
    <property type="protein sequence ID" value="SMF78862.1"/>
    <property type="molecule type" value="Genomic_DNA"/>
</dbReference>
<protein>
    <recommendedName>
        <fullName evidence="3">Apea-like HEPN domain-containing protein</fullName>
    </recommendedName>
</protein>
<reference evidence="1 2" key="1">
    <citation type="submission" date="2017-04" db="EMBL/GenBank/DDBJ databases">
        <authorList>
            <person name="Afonso C.L."/>
            <person name="Miller P.J."/>
            <person name="Scott M.A."/>
            <person name="Spackman E."/>
            <person name="Goraichik I."/>
            <person name="Dimitrov K.M."/>
            <person name="Suarez D.L."/>
            <person name="Swayne D.E."/>
        </authorList>
    </citation>
    <scope>NUCLEOTIDE SEQUENCE [LARGE SCALE GENOMIC DNA]</scope>
    <source>
        <strain evidence="1 2">N3/975</strain>
    </source>
</reference>
<proteinExistence type="predicted"/>
<sequence>MINTFIKKIETSGWKYEEVFDEEKGIKRIEFYVPKEREHEKLSITGNNSYLGRFINSEFFSYRYIKGFEGIWSHMQGKVECELTFNTLHQFAGLKALEQFIKVRDGETVLDQEECSDEIEDGDIRLEQETNSSRKIVFRDNNIVVSIGKCSLEFALFASRKSMIFDVERFMNRVFTLQIEGISIDSHDKAFNYLLKVSNSLFFQLNELFNYPMILNSERPNRRDRSRNSLPDKLSIDVPVLKYEYDNEPMSIYLYGKNSSDLPLFQYLSIYQSIEYYFPVYSNLDAKQKIKRLLKDPNFDPNNDSHITKLVSSIKVTRSGEVIDERGQFKATVKGCLEENDLRDFIYSDIGRKEYYEKNLGKKLSPCQINVKTKSNDIINEICERLYDIRNRIVHKKVTGQEGDIILPYSSEVQHIKYDIQLLEYIARNVLIDNSRALIF</sequence>
<evidence type="ECO:0008006" key="3">
    <source>
        <dbReference type="Google" id="ProtNLM"/>
    </source>
</evidence>
<gene>
    <name evidence="1" type="ORF">SAMN05661091_1622</name>
</gene>
<dbReference type="Proteomes" id="UP000192940">
    <property type="component" value="Chromosome I"/>
</dbReference>
<dbReference type="RefSeq" id="WP_208918528.1">
    <property type="nucleotide sequence ID" value="NZ_LT840184.1"/>
</dbReference>
<organism evidence="1 2">
    <name type="scientific">Paenibacillus uliginis N3/975</name>
    <dbReference type="NCBI Taxonomy" id="1313296"/>
    <lineage>
        <taxon>Bacteria</taxon>
        <taxon>Bacillati</taxon>
        <taxon>Bacillota</taxon>
        <taxon>Bacilli</taxon>
        <taxon>Bacillales</taxon>
        <taxon>Paenibacillaceae</taxon>
        <taxon>Paenibacillus</taxon>
    </lineage>
</organism>
<evidence type="ECO:0000313" key="1">
    <source>
        <dbReference type="EMBL" id="SMF78862.1"/>
    </source>
</evidence>